<accession>K0T6M6</accession>
<reference evidence="2 3" key="1">
    <citation type="journal article" date="2012" name="Genome Biol.">
        <title>Genome and low-iron response of an oceanic diatom adapted to chronic iron limitation.</title>
        <authorList>
            <person name="Lommer M."/>
            <person name="Specht M."/>
            <person name="Roy A.S."/>
            <person name="Kraemer L."/>
            <person name="Andreson R."/>
            <person name="Gutowska M.A."/>
            <person name="Wolf J."/>
            <person name="Bergner S.V."/>
            <person name="Schilhabel M.B."/>
            <person name="Klostermeier U.C."/>
            <person name="Beiko R.G."/>
            <person name="Rosenstiel P."/>
            <person name="Hippler M."/>
            <person name="Laroche J."/>
        </authorList>
    </citation>
    <scope>NUCLEOTIDE SEQUENCE [LARGE SCALE GENOMIC DNA]</scope>
    <source>
        <strain evidence="2 3">CCMP1005</strain>
    </source>
</reference>
<gene>
    <name evidence="2" type="ORF">THAOC_13005</name>
</gene>
<protein>
    <submittedName>
        <fullName evidence="2">Uncharacterized protein</fullName>
    </submittedName>
</protein>
<feature type="compositionally biased region" description="Gly residues" evidence="1">
    <location>
        <begin position="497"/>
        <end position="517"/>
    </location>
</feature>
<evidence type="ECO:0000313" key="3">
    <source>
        <dbReference type="Proteomes" id="UP000266841"/>
    </source>
</evidence>
<name>K0T6M6_THAOC</name>
<proteinExistence type="predicted"/>
<organism evidence="2 3">
    <name type="scientific">Thalassiosira oceanica</name>
    <name type="common">Marine diatom</name>
    <dbReference type="NCBI Taxonomy" id="159749"/>
    <lineage>
        <taxon>Eukaryota</taxon>
        <taxon>Sar</taxon>
        <taxon>Stramenopiles</taxon>
        <taxon>Ochrophyta</taxon>
        <taxon>Bacillariophyta</taxon>
        <taxon>Coscinodiscophyceae</taxon>
        <taxon>Thalassiosirophycidae</taxon>
        <taxon>Thalassiosirales</taxon>
        <taxon>Thalassiosiraceae</taxon>
        <taxon>Thalassiosira</taxon>
    </lineage>
</organism>
<keyword evidence="3" id="KW-1185">Reference proteome</keyword>
<evidence type="ECO:0000256" key="1">
    <source>
        <dbReference type="SAM" id="MobiDB-lite"/>
    </source>
</evidence>
<feature type="region of interest" description="Disordered" evidence="1">
    <location>
        <begin position="483"/>
        <end position="517"/>
    </location>
</feature>
<sequence>MAAANVNYPILNNDPLADMKVRMARALRDVVGLDQISNQCQYFCRYAGASIMVPALTANVSQERINTIIAEFNRTYGRRDILLIIGVNEQLNLEAFVYKFHELQFQNVDLTTFDPRTLDIPTLERAKANLQRAKATIAAHSTSPQTMKTPYEEGRGFLLWVAEVKRVAASRVGQFLQPIDYLLDPNIRAPRGTKFDLDNAELYNIIVPSFTTSSDTSTLRIILPYQADANGSGLFRHVQQLNQGEAGLNRALKDLKKDTVDCSYTGTSRQVLAVKYCQDWETYRLFYEHEGNKLNESEWINMFYDNVQVPDANIKFWGEFGQARRARGATFAGFLREFQLLVTYHKVEKDAGSTASYKVAKVTPTKSDIPGIPSAPETSDIPGISGGPQGDDELTDEKMQELLAELPPHLKNRNGKINTAGFDWTTLNKARPDLAQAIRVNNKRRRAELDEAFGAGARRRKGGGDVGDGDSKEVLTKLIKEVVRAQREDEDSPEDGTGAGGKGAKTGTNIGGYGGRR</sequence>
<evidence type="ECO:0000313" key="2">
    <source>
        <dbReference type="EMBL" id="EJK66092.1"/>
    </source>
</evidence>
<comment type="caution">
    <text evidence="2">The sequence shown here is derived from an EMBL/GenBank/DDBJ whole genome shotgun (WGS) entry which is preliminary data.</text>
</comment>
<feature type="region of interest" description="Disordered" evidence="1">
    <location>
        <begin position="368"/>
        <end position="393"/>
    </location>
</feature>
<dbReference type="EMBL" id="AGNL01015277">
    <property type="protein sequence ID" value="EJK66092.1"/>
    <property type="molecule type" value="Genomic_DNA"/>
</dbReference>
<dbReference type="Proteomes" id="UP000266841">
    <property type="component" value="Unassembled WGS sequence"/>
</dbReference>
<dbReference type="AlphaFoldDB" id="K0T6M6"/>